<reference evidence="3 4" key="1">
    <citation type="submission" date="2019-08" db="EMBL/GenBank/DDBJ databases">
        <title>Bacillus genomes from the desert of Cuatro Cienegas, Coahuila.</title>
        <authorList>
            <person name="Olmedo-Alvarez G."/>
        </authorList>
    </citation>
    <scope>NUCLEOTIDE SEQUENCE [LARGE SCALE GENOMIC DNA]</scope>
    <source>
        <strain evidence="3 4">CH88_3T</strain>
    </source>
</reference>
<proteinExistence type="predicted"/>
<organism evidence="3 4">
    <name type="scientific">Sutcliffiella horikoshii</name>
    <dbReference type="NCBI Taxonomy" id="79883"/>
    <lineage>
        <taxon>Bacteria</taxon>
        <taxon>Bacillati</taxon>
        <taxon>Bacillota</taxon>
        <taxon>Bacilli</taxon>
        <taxon>Bacillales</taxon>
        <taxon>Bacillaceae</taxon>
        <taxon>Sutcliffiella</taxon>
    </lineage>
</organism>
<sequence>MMKIKMISLALLITFVLMGCGNNKLDLEAVTKIEIYDWENKDLIHTIEDASFIEDLVTKLNKAKGEKISDTADIAMLPYKVHFTNKEDTGLVLGFDQTEDESHFMDYENSIRYIVDITLPNVPLTTISPKSKEEIDEENKKELELEKQHQNDSE</sequence>
<evidence type="ECO:0000313" key="3">
    <source>
        <dbReference type="EMBL" id="TYS57516.1"/>
    </source>
</evidence>
<dbReference type="PROSITE" id="PS51257">
    <property type="entry name" value="PROKAR_LIPOPROTEIN"/>
    <property type="match status" value="1"/>
</dbReference>
<dbReference type="AlphaFoldDB" id="A0AA95B510"/>
<protein>
    <submittedName>
        <fullName evidence="3">Uncharacterized protein</fullName>
    </submittedName>
</protein>
<evidence type="ECO:0000256" key="1">
    <source>
        <dbReference type="SAM" id="MobiDB-lite"/>
    </source>
</evidence>
<comment type="caution">
    <text evidence="3">The sequence shown here is derived from an EMBL/GenBank/DDBJ whole genome shotgun (WGS) entry which is preliminary data.</text>
</comment>
<gene>
    <name evidence="3" type="ORF">FZC74_15890</name>
</gene>
<feature type="chain" id="PRO_5041736855" evidence="2">
    <location>
        <begin position="20"/>
        <end position="154"/>
    </location>
</feature>
<evidence type="ECO:0000313" key="4">
    <source>
        <dbReference type="Proteomes" id="UP000323393"/>
    </source>
</evidence>
<feature type="compositionally biased region" description="Basic and acidic residues" evidence="1">
    <location>
        <begin position="130"/>
        <end position="154"/>
    </location>
</feature>
<evidence type="ECO:0000256" key="2">
    <source>
        <dbReference type="SAM" id="SignalP"/>
    </source>
</evidence>
<dbReference type="EMBL" id="VTEU01000007">
    <property type="protein sequence ID" value="TYS57516.1"/>
    <property type="molecule type" value="Genomic_DNA"/>
</dbReference>
<dbReference type="Proteomes" id="UP000323393">
    <property type="component" value="Unassembled WGS sequence"/>
</dbReference>
<feature type="signal peptide" evidence="2">
    <location>
        <begin position="1"/>
        <end position="19"/>
    </location>
</feature>
<dbReference type="RefSeq" id="WP_148966575.1">
    <property type="nucleotide sequence ID" value="NZ_JBNIKZ010000007.1"/>
</dbReference>
<accession>A0AA95B510</accession>
<name>A0AA95B510_9BACI</name>
<feature type="region of interest" description="Disordered" evidence="1">
    <location>
        <begin position="129"/>
        <end position="154"/>
    </location>
</feature>
<keyword evidence="2" id="KW-0732">Signal</keyword>